<dbReference type="InterPro" id="IPR051749">
    <property type="entry name" value="PINc/VapC_TA_RNase"/>
</dbReference>
<gene>
    <name evidence="7" type="ORF">FTO68_05540</name>
</gene>
<dbReference type="GO" id="GO:0046872">
    <property type="term" value="F:metal ion binding"/>
    <property type="evidence" value="ECO:0007669"/>
    <property type="project" value="UniProtKB-KW"/>
</dbReference>
<evidence type="ECO:0000259" key="6">
    <source>
        <dbReference type="Pfam" id="PF01850"/>
    </source>
</evidence>
<keyword evidence="4" id="KW-0378">Hydrolase</keyword>
<sequence>MILLDSSFLIDFFRDEKYSSFIPENEIPVVSVISYYEIMSGIKRLRSKKEEEFFQRLFTEIEILDFNLTAAHYASTLSARMKAAGTPVNALDILIAGTACASNIDQIITADKDFEIIARFSDLHVIRYSDM</sequence>
<evidence type="ECO:0000256" key="2">
    <source>
        <dbReference type="ARBA" id="ARBA00022722"/>
    </source>
</evidence>
<keyword evidence="8" id="KW-1185">Reference proteome</keyword>
<dbReference type="InterPro" id="IPR029060">
    <property type="entry name" value="PIN-like_dom_sf"/>
</dbReference>
<dbReference type="InterPro" id="IPR002716">
    <property type="entry name" value="PIN_dom"/>
</dbReference>
<keyword evidence="1" id="KW-1277">Toxin-antitoxin system</keyword>
<reference evidence="7 8" key="1">
    <citation type="submission" date="2019-08" db="EMBL/GenBank/DDBJ databases">
        <authorList>
            <person name="Chen S.-C."/>
            <person name="Lai M.-C."/>
            <person name="You Y.-T."/>
        </authorList>
    </citation>
    <scope>NUCLEOTIDE SEQUENCE [LARGE SCALE GENOMIC DNA]</scope>
    <source>
        <strain evidence="7 8">P2F9704a</strain>
    </source>
</reference>
<dbReference type="SUPFAM" id="SSF88723">
    <property type="entry name" value="PIN domain-like"/>
    <property type="match status" value="1"/>
</dbReference>
<keyword evidence="5" id="KW-0460">Magnesium</keyword>
<evidence type="ECO:0000256" key="3">
    <source>
        <dbReference type="ARBA" id="ARBA00022723"/>
    </source>
</evidence>
<dbReference type="GO" id="GO:0004518">
    <property type="term" value="F:nuclease activity"/>
    <property type="evidence" value="ECO:0007669"/>
    <property type="project" value="UniProtKB-KW"/>
</dbReference>
<keyword evidence="2" id="KW-0540">Nuclease</keyword>
<evidence type="ECO:0000256" key="5">
    <source>
        <dbReference type="ARBA" id="ARBA00022842"/>
    </source>
</evidence>
<name>A0ABD4TJU8_9EURY</name>
<evidence type="ECO:0000256" key="4">
    <source>
        <dbReference type="ARBA" id="ARBA00022801"/>
    </source>
</evidence>
<accession>A0ABD4TJU8</accession>
<keyword evidence="3" id="KW-0479">Metal-binding</keyword>
<dbReference type="CDD" id="cd09881">
    <property type="entry name" value="PIN_VapC4-5_FitB-like"/>
    <property type="match status" value="1"/>
</dbReference>
<proteinExistence type="predicted"/>
<dbReference type="EMBL" id="VOTZ01000009">
    <property type="protein sequence ID" value="MCQ1538449.1"/>
    <property type="molecule type" value="Genomic_DNA"/>
</dbReference>
<evidence type="ECO:0000313" key="7">
    <source>
        <dbReference type="EMBL" id="MCQ1538449.1"/>
    </source>
</evidence>
<dbReference type="AlphaFoldDB" id="A0ABD4TJU8"/>
<dbReference type="Proteomes" id="UP001524383">
    <property type="component" value="Unassembled WGS sequence"/>
</dbReference>
<feature type="domain" description="PIN" evidence="6">
    <location>
        <begin position="2"/>
        <end position="118"/>
    </location>
</feature>
<dbReference type="Pfam" id="PF01850">
    <property type="entry name" value="PIN"/>
    <property type="match status" value="1"/>
</dbReference>
<dbReference type="GO" id="GO:0016787">
    <property type="term" value="F:hydrolase activity"/>
    <property type="evidence" value="ECO:0007669"/>
    <property type="project" value="UniProtKB-KW"/>
</dbReference>
<protein>
    <submittedName>
        <fullName evidence="7">Type II toxin-antitoxin system VapC family toxin</fullName>
    </submittedName>
</protein>
<dbReference type="PANTHER" id="PTHR42740">
    <property type="entry name" value="RIBONUCLEASE VAPC3"/>
    <property type="match status" value="1"/>
</dbReference>
<dbReference type="Gene3D" id="3.40.50.1010">
    <property type="entry name" value="5'-nuclease"/>
    <property type="match status" value="1"/>
</dbReference>
<comment type="caution">
    <text evidence="7">The sequence shown here is derived from an EMBL/GenBank/DDBJ whole genome shotgun (WGS) entry which is preliminary data.</text>
</comment>
<evidence type="ECO:0000313" key="8">
    <source>
        <dbReference type="Proteomes" id="UP001524383"/>
    </source>
</evidence>
<dbReference type="RefSeq" id="WP_255332389.1">
    <property type="nucleotide sequence ID" value="NZ_VOTZ01000009.1"/>
</dbReference>
<evidence type="ECO:0000256" key="1">
    <source>
        <dbReference type="ARBA" id="ARBA00022649"/>
    </source>
</evidence>
<organism evidence="7 8">
    <name type="scientific">Methanocalculus taiwanensis</name>
    <dbReference type="NCBI Taxonomy" id="106207"/>
    <lineage>
        <taxon>Archaea</taxon>
        <taxon>Methanobacteriati</taxon>
        <taxon>Methanobacteriota</taxon>
        <taxon>Stenosarchaea group</taxon>
        <taxon>Methanomicrobia</taxon>
        <taxon>Methanomicrobiales</taxon>
        <taxon>Methanocalculaceae</taxon>
        <taxon>Methanocalculus</taxon>
    </lineage>
</organism>
<dbReference type="PANTHER" id="PTHR42740:SF1">
    <property type="entry name" value="RIBONUCLEASE VAPC3"/>
    <property type="match status" value="1"/>
</dbReference>